<dbReference type="SUPFAM" id="SSF54523">
    <property type="entry name" value="Pili subunits"/>
    <property type="match status" value="1"/>
</dbReference>
<organism evidence="12 13">
    <name type="scientific">Thermomonas haemolytica</name>
    <dbReference type="NCBI Taxonomy" id="141949"/>
    <lineage>
        <taxon>Bacteria</taxon>
        <taxon>Pseudomonadati</taxon>
        <taxon>Pseudomonadota</taxon>
        <taxon>Gammaproteobacteria</taxon>
        <taxon>Lysobacterales</taxon>
        <taxon>Lysobacteraceae</taxon>
        <taxon>Thermomonas</taxon>
    </lineage>
</organism>
<sequence>MPHRPAGFTLVELVLACAILVIATGAALPSLSGLLEHHHANAAVSALTRQMQLARTAAISRNHRTVLCPSADGSQCLSGSDWSGGWMLFVDDDGNRRPDSGEDILRVEQAPTSRHLRIASSGGRPQLRYLPDGSSAGSNLTLSVCSPRGELLARVVVNNVGRPRSERAAPGTACPA</sequence>
<name>A0A4V2V1H4_9GAMM</name>
<comment type="caution">
    <text evidence="12">The sequence shown here is derived from an EMBL/GenBank/DDBJ whole genome shotgun (WGS) entry which is preliminary data.</text>
</comment>
<keyword evidence="6" id="KW-0812">Transmembrane</keyword>
<evidence type="ECO:0000256" key="3">
    <source>
        <dbReference type="ARBA" id="ARBA00022475"/>
    </source>
</evidence>
<evidence type="ECO:0000256" key="7">
    <source>
        <dbReference type="ARBA" id="ARBA00022989"/>
    </source>
</evidence>
<evidence type="ECO:0000256" key="8">
    <source>
        <dbReference type="ARBA" id="ARBA00023136"/>
    </source>
</evidence>
<dbReference type="Pfam" id="PF07963">
    <property type="entry name" value="N_methyl"/>
    <property type="match status" value="1"/>
</dbReference>
<dbReference type="NCBIfam" id="TIGR02532">
    <property type="entry name" value="IV_pilin_GFxxxE"/>
    <property type="match status" value="1"/>
</dbReference>
<dbReference type="InterPro" id="IPR045584">
    <property type="entry name" value="Pilin-like"/>
</dbReference>
<evidence type="ECO:0000256" key="4">
    <source>
        <dbReference type="ARBA" id="ARBA00022481"/>
    </source>
</evidence>
<dbReference type="GO" id="GO:0015628">
    <property type="term" value="P:protein secretion by the type II secretion system"/>
    <property type="evidence" value="ECO:0007669"/>
    <property type="project" value="InterPro"/>
</dbReference>
<dbReference type="RefSeq" id="WP_162797719.1">
    <property type="nucleotide sequence ID" value="NZ_MSZW01000023.1"/>
</dbReference>
<proteinExistence type="inferred from homology"/>
<evidence type="ECO:0000256" key="2">
    <source>
        <dbReference type="ARBA" id="ARBA00021549"/>
    </source>
</evidence>
<keyword evidence="7" id="KW-1133">Transmembrane helix</keyword>
<protein>
    <recommendedName>
        <fullName evidence="2">Type II secretion system protein H</fullName>
    </recommendedName>
    <alternativeName>
        <fullName evidence="10">General secretion pathway protein H</fullName>
    </alternativeName>
</protein>
<dbReference type="Pfam" id="PF12019">
    <property type="entry name" value="GspH"/>
    <property type="match status" value="1"/>
</dbReference>
<keyword evidence="8" id="KW-0472">Membrane</keyword>
<dbReference type="InterPro" id="IPR022346">
    <property type="entry name" value="T2SS_GspH"/>
</dbReference>
<dbReference type="EMBL" id="SMAP01000010">
    <property type="protein sequence ID" value="TCT20962.1"/>
    <property type="molecule type" value="Genomic_DNA"/>
</dbReference>
<evidence type="ECO:0000256" key="5">
    <source>
        <dbReference type="ARBA" id="ARBA00022519"/>
    </source>
</evidence>
<comment type="subcellular location">
    <subcellularLocation>
        <location evidence="1">Cell inner membrane</location>
        <topology evidence="1">Single-pass membrane protein</topology>
    </subcellularLocation>
</comment>
<dbReference type="Gene3D" id="3.55.40.10">
    <property type="entry name" value="minor pseudopilin epsh domain"/>
    <property type="match status" value="1"/>
</dbReference>
<reference evidence="12 13" key="1">
    <citation type="submission" date="2019-03" db="EMBL/GenBank/DDBJ databases">
        <title>Genomic Encyclopedia of Type Strains, Phase IV (KMG-IV): sequencing the most valuable type-strain genomes for metagenomic binning, comparative biology and taxonomic classification.</title>
        <authorList>
            <person name="Goeker M."/>
        </authorList>
    </citation>
    <scope>NUCLEOTIDE SEQUENCE [LARGE SCALE GENOMIC DNA]</scope>
    <source>
        <strain evidence="12 13">DSM 13605</strain>
    </source>
</reference>
<dbReference type="InterPro" id="IPR012902">
    <property type="entry name" value="N_methyl_site"/>
</dbReference>
<dbReference type="Proteomes" id="UP000295414">
    <property type="component" value="Unassembled WGS sequence"/>
</dbReference>
<keyword evidence="13" id="KW-1185">Reference proteome</keyword>
<dbReference type="GO" id="GO:0015627">
    <property type="term" value="C:type II protein secretion system complex"/>
    <property type="evidence" value="ECO:0007669"/>
    <property type="project" value="InterPro"/>
</dbReference>
<comment type="similarity">
    <text evidence="9">Belongs to the GSP H family.</text>
</comment>
<keyword evidence="4" id="KW-0488">Methylation</keyword>
<dbReference type="GO" id="GO:0005886">
    <property type="term" value="C:plasma membrane"/>
    <property type="evidence" value="ECO:0007669"/>
    <property type="project" value="UniProtKB-SubCell"/>
</dbReference>
<evidence type="ECO:0000313" key="13">
    <source>
        <dbReference type="Proteomes" id="UP000295414"/>
    </source>
</evidence>
<evidence type="ECO:0000259" key="11">
    <source>
        <dbReference type="Pfam" id="PF12019"/>
    </source>
</evidence>
<evidence type="ECO:0000256" key="9">
    <source>
        <dbReference type="ARBA" id="ARBA00025772"/>
    </source>
</evidence>
<evidence type="ECO:0000256" key="10">
    <source>
        <dbReference type="ARBA" id="ARBA00030775"/>
    </source>
</evidence>
<evidence type="ECO:0000256" key="6">
    <source>
        <dbReference type="ARBA" id="ARBA00022692"/>
    </source>
</evidence>
<gene>
    <name evidence="12" type="ORF">EDC34_11012</name>
</gene>
<dbReference type="AlphaFoldDB" id="A0A4V2V1H4"/>
<feature type="domain" description="General secretion pathway GspH" evidence="11">
    <location>
        <begin position="43"/>
        <end position="161"/>
    </location>
</feature>
<evidence type="ECO:0000256" key="1">
    <source>
        <dbReference type="ARBA" id="ARBA00004377"/>
    </source>
</evidence>
<accession>A0A4V2V1H4</accession>
<evidence type="ECO:0000313" key="12">
    <source>
        <dbReference type="EMBL" id="TCT20962.1"/>
    </source>
</evidence>
<keyword evidence="5" id="KW-0997">Cell inner membrane</keyword>
<keyword evidence="3" id="KW-1003">Cell membrane</keyword>